<proteinExistence type="predicted"/>
<feature type="domain" description="C2H2-type" evidence="7">
    <location>
        <begin position="464"/>
        <end position="491"/>
    </location>
</feature>
<evidence type="ECO:0000313" key="9">
    <source>
        <dbReference type="Proteomes" id="UP000549394"/>
    </source>
</evidence>
<dbReference type="PANTHER" id="PTHR24379">
    <property type="entry name" value="KRAB AND ZINC FINGER DOMAIN-CONTAINING"/>
    <property type="match status" value="1"/>
</dbReference>
<evidence type="ECO:0000256" key="4">
    <source>
        <dbReference type="ARBA" id="ARBA00022833"/>
    </source>
</evidence>
<evidence type="ECO:0000259" key="7">
    <source>
        <dbReference type="PROSITE" id="PS50157"/>
    </source>
</evidence>
<evidence type="ECO:0000256" key="3">
    <source>
        <dbReference type="ARBA" id="ARBA00022771"/>
    </source>
</evidence>
<dbReference type="GO" id="GO:0005634">
    <property type="term" value="C:nucleus"/>
    <property type="evidence" value="ECO:0007669"/>
    <property type="project" value="TreeGrafter"/>
</dbReference>
<comment type="caution">
    <text evidence="8">The sequence shown here is derived from an EMBL/GenBank/DDBJ whole genome shotgun (WGS) entry which is preliminary data.</text>
</comment>
<dbReference type="AlphaFoldDB" id="A0A7I8VEF4"/>
<dbReference type="SUPFAM" id="SSF57667">
    <property type="entry name" value="beta-beta-alpha zinc fingers"/>
    <property type="match status" value="2"/>
</dbReference>
<feature type="domain" description="C2H2-type" evidence="7">
    <location>
        <begin position="308"/>
        <end position="336"/>
    </location>
</feature>
<keyword evidence="9" id="KW-1185">Reference proteome</keyword>
<keyword evidence="3 5" id="KW-0863">Zinc-finger</keyword>
<feature type="domain" description="C2H2-type" evidence="7">
    <location>
        <begin position="492"/>
        <end position="520"/>
    </location>
</feature>
<name>A0A7I8VEF4_9ANNE</name>
<dbReference type="Proteomes" id="UP000549394">
    <property type="component" value="Unassembled WGS sequence"/>
</dbReference>
<keyword evidence="1" id="KW-0479">Metal-binding</keyword>
<gene>
    <name evidence="8" type="ORF">DGYR_LOCUS3576</name>
</gene>
<evidence type="ECO:0000256" key="6">
    <source>
        <dbReference type="SAM" id="MobiDB-lite"/>
    </source>
</evidence>
<dbReference type="InterPro" id="IPR036236">
    <property type="entry name" value="Znf_C2H2_sf"/>
</dbReference>
<dbReference type="PROSITE" id="PS50157">
    <property type="entry name" value="ZINC_FINGER_C2H2_2"/>
    <property type="match status" value="6"/>
</dbReference>
<dbReference type="PROSITE" id="PS00028">
    <property type="entry name" value="ZINC_FINGER_C2H2_1"/>
    <property type="match status" value="6"/>
</dbReference>
<sequence>MSYCAFAGCKTAIRAGKERSNCGGRLHCFPNPITDRDRCHQWVQASGRKDLAERLENNPKSLSSLYMRSFACSCHLNSIQRLRRTIKEERAKRVEIQNTKFHRLKVIDVRNSFNKWNDLKQHAGMENDAKFCEYLLNMYETFTGYKYFEAESALVEKDRSDNGWLKDIPLDIEPIEISLNENDCQRPSIDKKKRKRIHSSQLECSECDNTFETESLLNEHMLKTHSKRLKLRKLPNLFKKLETKKPLFFLCEFCGQQFLEKRKYWEHKSHRHVRRKIVKCHYEGCGMIMTNHSLSNHIRLKHSKEERYQCIYCGQKFKRGDYLKKHEITNHTKEYPFTCEICQCGFFHKSEMERHKKKSHLNSDGIVQNILNKRPNRKPKGDDNLKPHISKNLTEVHLRCAVNDCTFISELVSDIRNHCKHKHLLADSEEVLIRCAESGCNHVTRTKPLLLQHHNNKHFTYKSWVCQFCNRVLKTITAYECHVRTHTGEKPYCCEVCGNTFTQSSTCYGHERKVHGYHRTIRENVKNRYDKIVKEDESDQNGDKRTFESAENSDSKNRTLKEGDVLVEEMSMS</sequence>
<keyword evidence="2" id="KW-0677">Repeat</keyword>
<feature type="domain" description="C2H2-type" evidence="7">
    <location>
        <begin position="249"/>
        <end position="277"/>
    </location>
</feature>
<keyword evidence="4" id="KW-0862">Zinc</keyword>
<feature type="region of interest" description="Disordered" evidence="6">
    <location>
        <begin position="534"/>
        <end position="573"/>
    </location>
</feature>
<accession>A0A7I8VEF4</accession>
<dbReference type="GO" id="GO:0000977">
    <property type="term" value="F:RNA polymerase II transcription regulatory region sequence-specific DNA binding"/>
    <property type="evidence" value="ECO:0007669"/>
    <property type="project" value="TreeGrafter"/>
</dbReference>
<evidence type="ECO:0000256" key="2">
    <source>
        <dbReference type="ARBA" id="ARBA00022737"/>
    </source>
</evidence>
<reference evidence="8 9" key="1">
    <citation type="submission" date="2020-08" db="EMBL/GenBank/DDBJ databases">
        <authorList>
            <person name="Hejnol A."/>
        </authorList>
    </citation>
    <scope>NUCLEOTIDE SEQUENCE [LARGE SCALE GENOMIC DNA]</scope>
</reference>
<dbReference type="PANTHER" id="PTHR24379:SF127">
    <property type="entry name" value="BLOODY FINGERS-RELATED"/>
    <property type="match status" value="1"/>
</dbReference>
<evidence type="ECO:0000256" key="5">
    <source>
        <dbReference type="PROSITE-ProRule" id="PRU00042"/>
    </source>
</evidence>
<feature type="compositionally biased region" description="Basic and acidic residues" evidence="6">
    <location>
        <begin position="534"/>
        <end position="564"/>
    </location>
</feature>
<dbReference type="FunFam" id="3.30.160.60:FF:000688">
    <property type="entry name" value="zinc finger protein 197 isoform X1"/>
    <property type="match status" value="1"/>
</dbReference>
<dbReference type="GO" id="GO:0000981">
    <property type="term" value="F:DNA-binding transcription factor activity, RNA polymerase II-specific"/>
    <property type="evidence" value="ECO:0007669"/>
    <property type="project" value="TreeGrafter"/>
</dbReference>
<dbReference type="SMART" id="SM00355">
    <property type="entry name" value="ZnF_C2H2"/>
    <property type="match status" value="9"/>
</dbReference>
<evidence type="ECO:0000313" key="8">
    <source>
        <dbReference type="EMBL" id="CAD5114755.1"/>
    </source>
</evidence>
<dbReference type="EMBL" id="CAJFCJ010000005">
    <property type="protein sequence ID" value="CAD5114755.1"/>
    <property type="molecule type" value="Genomic_DNA"/>
</dbReference>
<protein>
    <submittedName>
        <fullName evidence="8">DgyrCDS3795</fullName>
    </submittedName>
</protein>
<evidence type="ECO:0000256" key="1">
    <source>
        <dbReference type="ARBA" id="ARBA00022723"/>
    </source>
</evidence>
<dbReference type="InterPro" id="IPR013087">
    <property type="entry name" value="Znf_C2H2_type"/>
</dbReference>
<feature type="domain" description="C2H2-type" evidence="7">
    <location>
        <begin position="337"/>
        <end position="365"/>
    </location>
</feature>
<feature type="domain" description="C2H2-type" evidence="7">
    <location>
        <begin position="202"/>
        <end position="230"/>
    </location>
</feature>
<dbReference type="OrthoDB" id="8823111at2759"/>
<dbReference type="GO" id="GO:0008270">
    <property type="term" value="F:zinc ion binding"/>
    <property type="evidence" value="ECO:0007669"/>
    <property type="project" value="UniProtKB-KW"/>
</dbReference>
<organism evidence="8 9">
    <name type="scientific">Dimorphilus gyrociliatus</name>
    <dbReference type="NCBI Taxonomy" id="2664684"/>
    <lineage>
        <taxon>Eukaryota</taxon>
        <taxon>Metazoa</taxon>
        <taxon>Spiralia</taxon>
        <taxon>Lophotrochozoa</taxon>
        <taxon>Annelida</taxon>
        <taxon>Polychaeta</taxon>
        <taxon>Polychaeta incertae sedis</taxon>
        <taxon>Dinophilidae</taxon>
        <taxon>Dimorphilus</taxon>
    </lineage>
</organism>
<dbReference type="Gene3D" id="3.30.160.60">
    <property type="entry name" value="Classic Zinc Finger"/>
    <property type="match status" value="4"/>
</dbReference>